<sequence length="162" mass="18274">MFEQLMNKNTHLQTGKYLCSILFVVILFSFLVQCTSNKTGKPDGKLIQGKHSEEIIPPNGFPKFEFTKEIHKFGVISEGEIVVCDFFFKNIGSKDLVIKNIETSCGCTAVKWERKPVKVGKESHITVEFNSEGRYGKQYKVITVFCNTLSGTKELVITAQVK</sequence>
<evidence type="ECO:0008006" key="3">
    <source>
        <dbReference type="Google" id="ProtNLM"/>
    </source>
</evidence>
<dbReference type="EMBL" id="MVDE01000029">
    <property type="protein sequence ID" value="PKQ63341.1"/>
    <property type="molecule type" value="Genomic_DNA"/>
</dbReference>
<dbReference type="PANTHER" id="PTHR37833">
    <property type="entry name" value="LIPOPROTEIN-RELATED"/>
    <property type="match status" value="1"/>
</dbReference>
<dbReference type="Proteomes" id="UP000233618">
    <property type="component" value="Unassembled WGS sequence"/>
</dbReference>
<keyword evidence="2" id="KW-1185">Reference proteome</keyword>
<accession>A0A2N3HZ66</accession>
<name>A0A2N3HZ66_9BACT</name>
<evidence type="ECO:0000313" key="1">
    <source>
        <dbReference type="EMBL" id="PKQ63341.1"/>
    </source>
</evidence>
<organism evidence="1 2">
    <name type="scientific">Labilibaculum manganireducens</name>
    <dbReference type="NCBI Taxonomy" id="1940525"/>
    <lineage>
        <taxon>Bacteria</taxon>
        <taxon>Pseudomonadati</taxon>
        <taxon>Bacteroidota</taxon>
        <taxon>Bacteroidia</taxon>
        <taxon>Marinilabiliales</taxon>
        <taxon>Marinifilaceae</taxon>
        <taxon>Labilibaculum</taxon>
    </lineage>
</organism>
<dbReference type="InterPro" id="IPR013783">
    <property type="entry name" value="Ig-like_fold"/>
</dbReference>
<comment type="caution">
    <text evidence="1">The sequence shown here is derived from an EMBL/GenBank/DDBJ whole genome shotgun (WGS) entry which is preliminary data.</text>
</comment>
<evidence type="ECO:0000313" key="2">
    <source>
        <dbReference type="Proteomes" id="UP000233618"/>
    </source>
</evidence>
<dbReference type="Pfam" id="PF07610">
    <property type="entry name" value="DUF1573"/>
    <property type="match status" value="1"/>
</dbReference>
<dbReference type="Gene3D" id="2.60.40.10">
    <property type="entry name" value="Immunoglobulins"/>
    <property type="match status" value="1"/>
</dbReference>
<proteinExistence type="predicted"/>
<dbReference type="InterPro" id="IPR011467">
    <property type="entry name" value="DUF1573"/>
</dbReference>
<protein>
    <recommendedName>
        <fullName evidence="3">DUF1573 domain-containing protein</fullName>
    </recommendedName>
</protein>
<dbReference type="AlphaFoldDB" id="A0A2N3HZ66"/>
<dbReference type="PANTHER" id="PTHR37833:SF1">
    <property type="entry name" value="SIGNAL PEPTIDE PROTEIN"/>
    <property type="match status" value="1"/>
</dbReference>
<reference evidence="1 2" key="1">
    <citation type="journal article" date="2017" name="Front. Microbiol.">
        <title>Labilibaculum manganireducens gen. nov., sp. nov. and Labilibaculum filiforme sp. nov., Novel Bacteroidetes Isolated from Subsurface Sediments of the Baltic Sea.</title>
        <authorList>
            <person name="Vandieken V."/>
            <person name="Marshall I.P."/>
            <person name="Niemann H."/>
            <person name="Engelen B."/>
            <person name="Cypionka H."/>
        </authorList>
    </citation>
    <scope>NUCLEOTIDE SEQUENCE [LARGE SCALE GENOMIC DNA]</scope>
    <source>
        <strain evidence="1 2">59.10-2M</strain>
    </source>
</reference>
<gene>
    <name evidence="1" type="ORF">BZG01_16085</name>
</gene>